<evidence type="ECO:0000256" key="2">
    <source>
        <dbReference type="ARBA" id="ARBA00022475"/>
    </source>
</evidence>
<dbReference type="Pfam" id="PF02687">
    <property type="entry name" value="FtsX"/>
    <property type="match status" value="1"/>
</dbReference>
<dbReference type="GO" id="GO:0022857">
    <property type="term" value="F:transmembrane transporter activity"/>
    <property type="evidence" value="ECO:0007669"/>
    <property type="project" value="TreeGrafter"/>
</dbReference>
<keyword evidence="5 7" id="KW-0472">Membrane</keyword>
<feature type="transmembrane region" description="Helical" evidence="7">
    <location>
        <begin position="26"/>
        <end position="45"/>
    </location>
</feature>
<evidence type="ECO:0000256" key="4">
    <source>
        <dbReference type="ARBA" id="ARBA00022989"/>
    </source>
</evidence>
<protein>
    <submittedName>
        <fullName evidence="10">Putative ABC transport system permease protein</fullName>
    </submittedName>
</protein>
<sequence length="418" mass="45465">MRFGSTGESVKMALETVRANKLRSGLTILGIVIGVMTVITISSIISGLDANVENWVSSLGSNVLWIFHMPVIGVRPTAAMLARKRMTYDDAIAMRDLPHVVATNAGVRHVNPIFQVGLIGVKYGTKKAQGTMLEGDTTSLPEVTDFKLLQGRMFTEGENDTAANVVILGHDTAQKLFGNEPSVGKEVEIEGDLFTVIGVVDKLKQVFGGGDNPEDNKATFPYRTLKKLHPEDKDIWISAKYDDPKNRALVEDEIREMLRRRRKVPTWKPDDFEIFAPDSIARLWKQLTGGLAIFMVAVSSVGLMVGGVGVMNIMLVSVTERTREIGVRKAIGATKRNILTQFTTEAITLCAIGGVIGILAGAIITLLIRLIISALPATMSATWAIIGFSVSLAIGLLFGIYPAWKAATLDPIEALRYE</sequence>
<dbReference type="AlphaFoldDB" id="A0A841JXT4"/>
<evidence type="ECO:0000256" key="1">
    <source>
        <dbReference type="ARBA" id="ARBA00004651"/>
    </source>
</evidence>
<feature type="domain" description="ABC3 transporter permease C-terminal" evidence="8">
    <location>
        <begin position="298"/>
        <end position="411"/>
    </location>
</feature>
<reference evidence="10 11" key="1">
    <citation type="submission" date="2020-08" db="EMBL/GenBank/DDBJ databases">
        <title>Genomic Encyclopedia of Type Strains, Phase IV (KMG-IV): sequencing the most valuable type-strain genomes for metagenomic binning, comparative biology and taxonomic classification.</title>
        <authorList>
            <person name="Goeker M."/>
        </authorList>
    </citation>
    <scope>NUCLEOTIDE SEQUENCE [LARGE SCALE GENOMIC DNA]</scope>
    <source>
        <strain evidence="10 11">DSM 103733</strain>
    </source>
</reference>
<dbReference type="PANTHER" id="PTHR30572:SF4">
    <property type="entry name" value="ABC TRANSPORTER PERMEASE YTRF"/>
    <property type="match status" value="1"/>
</dbReference>
<dbReference type="Pfam" id="PF12704">
    <property type="entry name" value="MacB_PCD"/>
    <property type="match status" value="1"/>
</dbReference>
<comment type="similarity">
    <text evidence="6">Belongs to the ABC-4 integral membrane protein family.</text>
</comment>
<keyword evidence="2" id="KW-1003">Cell membrane</keyword>
<evidence type="ECO:0000256" key="3">
    <source>
        <dbReference type="ARBA" id="ARBA00022692"/>
    </source>
</evidence>
<dbReference type="InterPro" id="IPR025857">
    <property type="entry name" value="MacB_PCD"/>
</dbReference>
<evidence type="ECO:0000313" key="10">
    <source>
        <dbReference type="EMBL" id="MBB6145415.1"/>
    </source>
</evidence>
<dbReference type="OrthoDB" id="9770099at2"/>
<dbReference type="InterPro" id="IPR050250">
    <property type="entry name" value="Macrolide_Exporter_MacB"/>
</dbReference>
<organism evidence="10 11">
    <name type="scientific">Silvibacterium bohemicum</name>
    <dbReference type="NCBI Taxonomy" id="1577686"/>
    <lineage>
        <taxon>Bacteria</taxon>
        <taxon>Pseudomonadati</taxon>
        <taxon>Acidobacteriota</taxon>
        <taxon>Terriglobia</taxon>
        <taxon>Terriglobales</taxon>
        <taxon>Acidobacteriaceae</taxon>
        <taxon>Silvibacterium</taxon>
    </lineage>
</organism>
<dbReference type="GO" id="GO:0005886">
    <property type="term" value="C:plasma membrane"/>
    <property type="evidence" value="ECO:0007669"/>
    <property type="project" value="UniProtKB-SubCell"/>
</dbReference>
<proteinExistence type="inferred from homology"/>
<accession>A0A841JXT4</accession>
<feature type="domain" description="MacB-like periplasmic core" evidence="9">
    <location>
        <begin position="24"/>
        <end position="256"/>
    </location>
</feature>
<feature type="transmembrane region" description="Helical" evidence="7">
    <location>
        <begin position="383"/>
        <end position="404"/>
    </location>
</feature>
<evidence type="ECO:0000256" key="6">
    <source>
        <dbReference type="ARBA" id="ARBA00038076"/>
    </source>
</evidence>
<evidence type="ECO:0000313" key="11">
    <source>
        <dbReference type="Proteomes" id="UP000538666"/>
    </source>
</evidence>
<gene>
    <name evidence="10" type="ORF">HNQ77_003376</name>
</gene>
<feature type="transmembrane region" description="Helical" evidence="7">
    <location>
        <begin position="291"/>
        <end position="315"/>
    </location>
</feature>
<keyword evidence="11" id="KW-1185">Reference proteome</keyword>
<dbReference type="RefSeq" id="WP_050060511.1">
    <property type="nucleotide sequence ID" value="NZ_JACHEK010000007.1"/>
</dbReference>
<evidence type="ECO:0000259" key="8">
    <source>
        <dbReference type="Pfam" id="PF02687"/>
    </source>
</evidence>
<comment type="subcellular location">
    <subcellularLocation>
        <location evidence="1">Cell membrane</location>
        <topology evidence="1">Multi-pass membrane protein</topology>
    </subcellularLocation>
</comment>
<dbReference type="PANTHER" id="PTHR30572">
    <property type="entry name" value="MEMBRANE COMPONENT OF TRANSPORTER-RELATED"/>
    <property type="match status" value="1"/>
</dbReference>
<name>A0A841JXT4_9BACT</name>
<keyword evidence="4 7" id="KW-1133">Transmembrane helix</keyword>
<dbReference type="Proteomes" id="UP000538666">
    <property type="component" value="Unassembled WGS sequence"/>
</dbReference>
<evidence type="ECO:0000259" key="9">
    <source>
        <dbReference type="Pfam" id="PF12704"/>
    </source>
</evidence>
<dbReference type="InterPro" id="IPR003838">
    <property type="entry name" value="ABC3_permease_C"/>
</dbReference>
<keyword evidence="3 7" id="KW-0812">Transmembrane</keyword>
<evidence type="ECO:0000256" key="5">
    <source>
        <dbReference type="ARBA" id="ARBA00023136"/>
    </source>
</evidence>
<evidence type="ECO:0000256" key="7">
    <source>
        <dbReference type="SAM" id="Phobius"/>
    </source>
</evidence>
<feature type="transmembrane region" description="Helical" evidence="7">
    <location>
        <begin position="346"/>
        <end position="371"/>
    </location>
</feature>
<dbReference type="EMBL" id="JACHEK010000007">
    <property type="protein sequence ID" value="MBB6145415.1"/>
    <property type="molecule type" value="Genomic_DNA"/>
</dbReference>
<feature type="transmembrane region" description="Helical" evidence="7">
    <location>
        <begin position="65"/>
        <end position="82"/>
    </location>
</feature>
<comment type="caution">
    <text evidence="10">The sequence shown here is derived from an EMBL/GenBank/DDBJ whole genome shotgun (WGS) entry which is preliminary data.</text>
</comment>